<dbReference type="Proteomes" id="UP000286848">
    <property type="component" value="Unassembled WGS sequence"/>
</dbReference>
<dbReference type="Gene3D" id="1.20.1250.20">
    <property type="entry name" value="MFS general substrate transporter like domains"/>
    <property type="match status" value="1"/>
</dbReference>
<feature type="transmembrane region" description="Helical" evidence="7">
    <location>
        <begin position="450"/>
        <end position="472"/>
    </location>
</feature>
<keyword evidence="6 7" id="KW-0472">Membrane</keyword>
<keyword evidence="2" id="KW-0813">Transport</keyword>
<comment type="subcellular location">
    <subcellularLocation>
        <location evidence="1">Cell membrane</location>
        <topology evidence="1">Multi-pass membrane protein</topology>
    </subcellularLocation>
</comment>
<evidence type="ECO:0000256" key="7">
    <source>
        <dbReference type="SAM" id="Phobius"/>
    </source>
</evidence>
<sequence length="494" mass="52737">MSQSNELTSFKKTMMIIVLLVGTFCTVLNQTLLSTALPKLMSTFDISTATVQWLTTGFLMVNGIMIPLSAYLATTINTKWLYIGAMSIFLGGTILAYVAPSFGVLLAARLIQALGVGITMPLLQTIMLSIFPAQSRGAALGLVGIVIGVAPAIGPTLSGWIIDQYTWRDLFGMMIPIMAVVLILALFFMQPVIKTKKQSIDWLSLVLSTFGFGGLLYGFSAAGNDGWGATNVLVALIGGAIVTALFVWRQLVIPKPFLELRVFKTGEFTLAAILSSIVMIAMLGVETVLPLYLQIVHGMSALNSGLTLLSGAVVMAVMSPVTGRTFDMLGGKRLATLGLTILALATLPFLWLTIDTPTIYIVFLYAIRMFGISMVMMPVTTSGMNALPNSLIADGTASNNTVRQVASSIGSAIMITLLTNVTDNAAPSKHLLHAAPLSYKHQYLTATLDGYHAAFLFSLIFAVIGIVLAFFLKDHQSSNDLSEQALNNKGGDAA</sequence>
<dbReference type="Pfam" id="PF07690">
    <property type="entry name" value="MFS_1"/>
    <property type="match status" value="1"/>
</dbReference>
<organism evidence="9 10">
    <name type="scientific">Ligilactobacillus salitolerans</name>
    <dbReference type="NCBI Taxonomy" id="1808352"/>
    <lineage>
        <taxon>Bacteria</taxon>
        <taxon>Bacillati</taxon>
        <taxon>Bacillota</taxon>
        <taxon>Bacilli</taxon>
        <taxon>Lactobacillales</taxon>
        <taxon>Lactobacillaceae</taxon>
        <taxon>Ligilactobacillus</taxon>
    </lineage>
</organism>
<name>A0A401IQ16_9LACO</name>
<feature type="transmembrane region" description="Helical" evidence="7">
    <location>
        <begin position="200"/>
        <end position="220"/>
    </location>
</feature>
<dbReference type="InterPro" id="IPR011701">
    <property type="entry name" value="MFS"/>
</dbReference>
<evidence type="ECO:0000313" key="10">
    <source>
        <dbReference type="Proteomes" id="UP000286848"/>
    </source>
</evidence>
<dbReference type="GO" id="GO:0022857">
    <property type="term" value="F:transmembrane transporter activity"/>
    <property type="evidence" value="ECO:0007669"/>
    <property type="project" value="InterPro"/>
</dbReference>
<feature type="transmembrane region" description="Helical" evidence="7">
    <location>
        <begin position="138"/>
        <end position="158"/>
    </location>
</feature>
<dbReference type="NCBIfam" id="TIGR00711">
    <property type="entry name" value="efflux_EmrB"/>
    <property type="match status" value="1"/>
</dbReference>
<keyword evidence="3" id="KW-1003">Cell membrane</keyword>
<feature type="transmembrane region" description="Helical" evidence="7">
    <location>
        <begin position="305"/>
        <end position="322"/>
    </location>
</feature>
<dbReference type="GO" id="GO:0005886">
    <property type="term" value="C:plasma membrane"/>
    <property type="evidence" value="ECO:0007669"/>
    <property type="project" value="UniProtKB-SubCell"/>
</dbReference>
<feature type="transmembrane region" description="Helical" evidence="7">
    <location>
        <begin position="334"/>
        <end position="354"/>
    </location>
</feature>
<comment type="caution">
    <text evidence="9">The sequence shown here is derived from an EMBL/GenBank/DDBJ whole genome shotgun (WGS) entry which is preliminary data.</text>
</comment>
<dbReference type="PANTHER" id="PTHR42718">
    <property type="entry name" value="MAJOR FACILITATOR SUPERFAMILY MULTIDRUG TRANSPORTER MFSC"/>
    <property type="match status" value="1"/>
</dbReference>
<evidence type="ECO:0000313" key="9">
    <source>
        <dbReference type="EMBL" id="GBG93605.1"/>
    </source>
</evidence>
<protein>
    <submittedName>
        <fullName evidence="9">Major facilitator superfamily transporter</fullName>
    </submittedName>
</protein>
<evidence type="ECO:0000256" key="6">
    <source>
        <dbReference type="ARBA" id="ARBA00023136"/>
    </source>
</evidence>
<proteinExistence type="predicted"/>
<dbReference type="PROSITE" id="PS50850">
    <property type="entry name" value="MFS"/>
    <property type="match status" value="1"/>
</dbReference>
<dbReference type="PRINTS" id="PR01036">
    <property type="entry name" value="TCRTETB"/>
</dbReference>
<feature type="transmembrane region" description="Helical" evidence="7">
    <location>
        <begin position="170"/>
        <end position="188"/>
    </location>
</feature>
<dbReference type="CDD" id="cd17503">
    <property type="entry name" value="MFS_LmrB_MDR_like"/>
    <property type="match status" value="1"/>
</dbReference>
<keyword evidence="4 7" id="KW-0812">Transmembrane</keyword>
<evidence type="ECO:0000256" key="4">
    <source>
        <dbReference type="ARBA" id="ARBA00022692"/>
    </source>
</evidence>
<dbReference type="EMBL" id="BFFP01000001">
    <property type="protein sequence ID" value="GBG93605.1"/>
    <property type="molecule type" value="Genomic_DNA"/>
</dbReference>
<feature type="transmembrane region" description="Helical" evidence="7">
    <location>
        <begin position="268"/>
        <end position="293"/>
    </location>
</feature>
<evidence type="ECO:0000256" key="1">
    <source>
        <dbReference type="ARBA" id="ARBA00004651"/>
    </source>
</evidence>
<dbReference type="InterPro" id="IPR004638">
    <property type="entry name" value="EmrB-like"/>
</dbReference>
<evidence type="ECO:0000256" key="3">
    <source>
        <dbReference type="ARBA" id="ARBA00022475"/>
    </source>
</evidence>
<dbReference type="SUPFAM" id="SSF103473">
    <property type="entry name" value="MFS general substrate transporter"/>
    <property type="match status" value="1"/>
</dbReference>
<accession>A0A401IQ16</accession>
<dbReference type="PANTHER" id="PTHR42718:SF24">
    <property type="entry name" value="MAJOR FACILITATOR SUPERFAMILY (MFS) PROFILE DOMAIN-CONTAINING PROTEIN"/>
    <property type="match status" value="1"/>
</dbReference>
<keyword evidence="10" id="KW-1185">Reference proteome</keyword>
<dbReference type="InterPro" id="IPR036259">
    <property type="entry name" value="MFS_trans_sf"/>
</dbReference>
<dbReference type="AlphaFoldDB" id="A0A401IQ16"/>
<feature type="transmembrane region" description="Helical" evidence="7">
    <location>
        <begin position="226"/>
        <end position="248"/>
    </location>
</feature>
<reference evidence="9 10" key="1">
    <citation type="journal article" date="2019" name="Int. J. Syst. Evol. Microbiol.">
        <title>Lactobacillus salitolerans sp. nov., a novel lactic acid bacterium isolated from spent mushroom substrates.</title>
        <authorList>
            <person name="Tohno M."/>
            <person name="Tanizawa Y."/>
            <person name="Kojima Y."/>
            <person name="Sakamoto M."/>
            <person name="Nakamura Y."/>
            <person name="Ohkuma M."/>
            <person name="Kobayashi H."/>
        </authorList>
    </citation>
    <scope>NUCLEOTIDE SEQUENCE [LARGE SCALE GENOMIC DNA]</scope>
    <source>
        <strain evidence="9 10">YK43</strain>
    </source>
</reference>
<feature type="domain" description="Major facilitator superfamily (MFS) profile" evidence="8">
    <location>
        <begin position="15"/>
        <end position="477"/>
    </location>
</feature>
<dbReference type="InterPro" id="IPR020846">
    <property type="entry name" value="MFS_dom"/>
</dbReference>
<dbReference type="Gene3D" id="1.20.1720.10">
    <property type="entry name" value="Multidrug resistance protein D"/>
    <property type="match status" value="1"/>
</dbReference>
<keyword evidence="5 7" id="KW-1133">Transmembrane helix</keyword>
<feature type="transmembrane region" description="Helical" evidence="7">
    <location>
        <begin position="111"/>
        <end position="131"/>
    </location>
</feature>
<evidence type="ECO:0000256" key="2">
    <source>
        <dbReference type="ARBA" id="ARBA00022448"/>
    </source>
</evidence>
<feature type="transmembrane region" description="Helical" evidence="7">
    <location>
        <begin position="80"/>
        <end position="99"/>
    </location>
</feature>
<gene>
    <name evidence="9" type="ORF">LFYK43_00640</name>
</gene>
<evidence type="ECO:0000259" key="8">
    <source>
        <dbReference type="PROSITE" id="PS50850"/>
    </source>
</evidence>
<evidence type="ECO:0000256" key="5">
    <source>
        <dbReference type="ARBA" id="ARBA00022989"/>
    </source>
</evidence>
<feature type="transmembrane region" description="Helical" evidence="7">
    <location>
        <begin position="360"/>
        <end position="379"/>
    </location>
</feature>
<feature type="transmembrane region" description="Helical" evidence="7">
    <location>
        <begin position="52"/>
        <end position="73"/>
    </location>
</feature>